<dbReference type="InterPro" id="IPR036890">
    <property type="entry name" value="HATPase_C_sf"/>
</dbReference>
<dbReference type="Pfam" id="PF02518">
    <property type="entry name" value="HATPase_c"/>
    <property type="match status" value="1"/>
</dbReference>
<evidence type="ECO:0000256" key="2">
    <source>
        <dbReference type="ARBA" id="ARBA00012438"/>
    </source>
</evidence>
<organism evidence="7 8">
    <name type="scientific">Methyloceanibacter stevinii</name>
    <dbReference type="NCBI Taxonomy" id="1774970"/>
    <lineage>
        <taxon>Bacteria</taxon>
        <taxon>Pseudomonadati</taxon>
        <taxon>Pseudomonadota</taxon>
        <taxon>Alphaproteobacteria</taxon>
        <taxon>Hyphomicrobiales</taxon>
        <taxon>Hyphomicrobiaceae</taxon>
        <taxon>Methyloceanibacter</taxon>
    </lineage>
</organism>
<feature type="compositionally biased region" description="Pro residues" evidence="5">
    <location>
        <begin position="275"/>
        <end position="287"/>
    </location>
</feature>
<dbReference type="STRING" id="1774970.AUC70_15480"/>
<dbReference type="SUPFAM" id="SSF55874">
    <property type="entry name" value="ATPase domain of HSP90 chaperone/DNA topoisomerase II/histidine kinase"/>
    <property type="match status" value="1"/>
</dbReference>
<dbReference type="AlphaFoldDB" id="A0A1E3VRZ0"/>
<accession>A0A1E3VRZ0</accession>
<dbReference type="EMBL" id="LPWE01000005">
    <property type="protein sequence ID" value="ODR96289.1"/>
    <property type="molecule type" value="Genomic_DNA"/>
</dbReference>
<gene>
    <name evidence="7" type="ORF">AUC70_15480</name>
</gene>
<proteinExistence type="predicted"/>
<evidence type="ECO:0000313" key="7">
    <source>
        <dbReference type="EMBL" id="ODR96289.1"/>
    </source>
</evidence>
<dbReference type="EC" id="2.7.13.3" evidence="2"/>
<comment type="caution">
    <text evidence="7">The sequence shown here is derived from an EMBL/GenBank/DDBJ whole genome shotgun (WGS) entry which is preliminary data.</text>
</comment>
<sequence>MVSKKLRPPMESVTALTDRILDGPLNLAQRRDAETLAHSMHRILSALTEVLDFSTLQSGEADFSVEPFDFHALVRETASALQACAAAKGLTSSVDMASNCPRYIVGDAMRVRQVLMALMETSIKATTEGSIRLYVSVNDAASPVTVRFDITDTSPGMTPEQQAALFQPSTDTSRSDGGLGLPIAQRLADAMGGEVSCDSAMGQGALYWFTFKALVAEQQTENRPAQPAPVEMLELDEVDVVEMGVVEAEVVALDAPLTGSLEAERAMAEMLETPAPEPVPEPAPMPEPEPDAAPRAQPGRSRKRGRSATMQVRWRVMC</sequence>
<dbReference type="Gene3D" id="3.30.565.10">
    <property type="entry name" value="Histidine kinase-like ATPase, C-terminal domain"/>
    <property type="match status" value="1"/>
</dbReference>
<comment type="catalytic activity">
    <reaction evidence="1">
        <text>ATP + protein L-histidine = ADP + protein N-phospho-L-histidine.</text>
        <dbReference type="EC" id="2.7.13.3"/>
    </reaction>
</comment>
<dbReference type="InterPro" id="IPR004358">
    <property type="entry name" value="Sig_transdc_His_kin-like_C"/>
</dbReference>
<feature type="domain" description="Histidine kinase" evidence="6">
    <location>
        <begin position="1"/>
        <end position="215"/>
    </location>
</feature>
<feature type="region of interest" description="Disordered" evidence="5">
    <location>
        <begin position="274"/>
        <end position="311"/>
    </location>
</feature>
<protein>
    <recommendedName>
        <fullName evidence="2">histidine kinase</fullName>
        <ecNumber evidence="2">2.7.13.3</ecNumber>
    </recommendedName>
</protein>
<dbReference type="PANTHER" id="PTHR43047">
    <property type="entry name" value="TWO-COMPONENT HISTIDINE PROTEIN KINASE"/>
    <property type="match status" value="1"/>
</dbReference>
<evidence type="ECO:0000259" key="6">
    <source>
        <dbReference type="PROSITE" id="PS50109"/>
    </source>
</evidence>
<name>A0A1E3VRZ0_9HYPH</name>
<keyword evidence="3" id="KW-0808">Transferase</keyword>
<dbReference type="GO" id="GO:0004673">
    <property type="term" value="F:protein histidine kinase activity"/>
    <property type="evidence" value="ECO:0007669"/>
    <property type="project" value="UniProtKB-EC"/>
</dbReference>
<keyword evidence="4" id="KW-0418">Kinase</keyword>
<evidence type="ECO:0000256" key="3">
    <source>
        <dbReference type="ARBA" id="ARBA00022679"/>
    </source>
</evidence>
<evidence type="ECO:0000256" key="4">
    <source>
        <dbReference type="ARBA" id="ARBA00022777"/>
    </source>
</evidence>
<keyword evidence="8" id="KW-1185">Reference proteome</keyword>
<dbReference type="InterPro" id="IPR003594">
    <property type="entry name" value="HATPase_dom"/>
</dbReference>
<reference evidence="7 8" key="1">
    <citation type="journal article" date="2016" name="Environ. Microbiol.">
        <title>New Methyloceanibacter diversity from North Sea sediments includes methanotroph containing solely the soluble methane monooxygenase.</title>
        <authorList>
            <person name="Vekeman B."/>
            <person name="Kerckhof F.M."/>
            <person name="Cremers G."/>
            <person name="de Vos P."/>
            <person name="Vandamme P."/>
            <person name="Boon N."/>
            <person name="Op den Camp H.J."/>
            <person name="Heylen K."/>
        </authorList>
    </citation>
    <scope>NUCLEOTIDE SEQUENCE [LARGE SCALE GENOMIC DNA]</scope>
    <source>
        <strain evidence="7 8">R-67176</strain>
    </source>
</reference>
<dbReference type="InterPro" id="IPR005467">
    <property type="entry name" value="His_kinase_dom"/>
</dbReference>
<dbReference type="SMART" id="SM00387">
    <property type="entry name" value="HATPase_c"/>
    <property type="match status" value="1"/>
</dbReference>
<dbReference type="PRINTS" id="PR00344">
    <property type="entry name" value="BCTRLSENSOR"/>
</dbReference>
<dbReference type="RefSeq" id="WP_069443619.1">
    <property type="nucleotide sequence ID" value="NZ_LPWE01000005.1"/>
</dbReference>
<evidence type="ECO:0000256" key="5">
    <source>
        <dbReference type="SAM" id="MobiDB-lite"/>
    </source>
</evidence>
<evidence type="ECO:0000256" key="1">
    <source>
        <dbReference type="ARBA" id="ARBA00000085"/>
    </source>
</evidence>
<dbReference type="Proteomes" id="UP000094172">
    <property type="component" value="Unassembled WGS sequence"/>
</dbReference>
<dbReference type="PROSITE" id="PS50109">
    <property type="entry name" value="HIS_KIN"/>
    <property type="match status" value="1"/>
</dbReference>
<evidence type="ECO:0000313" key="8">
    <source>
        <dbReference type="Proteomes" id="UP000094172"/>
    </source>
</evidence>